<dbReference type="OrthoDB" id="2350414at2759"/>
<feature type="domain" description="TLDc" evidence="2">
    <location>
        <begin position="294"/>
        <end position="469"/>
    </location>
</feature>
<gene>
    <name evidence="3" type="ORF">RirG_203230</name>
</gene>
<feature type="domain" description="BTB" evidence="1">
    <location>
        <begin position="23"/>
        <end position="96"/>
    </location>
</feature>
<dbReference type="Gene3D" id="1.25.40.420">
    <property type="match status" value="1"/>
</dbReference>
<dbReference type="InterPro" id="IPR011333">
    <property type="entry name" value="SKP1/BTB/POZ_sf"/>
</dbReference>
<comment type="caution">
    <text evidence="3">The sequence shown here is derived from an EMBL/GenBank/DDBJ whole genome shotgun (WGS) entry which is preliminary data.</text>
</comment>
<evidence type="ECO:0000259" key="1">
    <source>
        <dbReference type="PROSITE" id="PS50097"/>
    </source>
</evidence>
<dbReference type="PROSITE" id="PS50097">
    <property type="entry name" value="BTB"/>
    <property type="match status" value="1"/>
</dbReference>
<evidence type="ECO:0000313" key="4">
    <source>
        <dbReference type="Proteomes" id="UP000022910"/>
    </source>
</evidence>
<dbReference type="AlphaFoldDB" id="A0A015IL08"/>
<dbReference type="Proteomes" id="UP000022910">
    <property type="component" value="Unassembled WGS sequence"/>
</dbReference>
<sequence length="472" mass="55129">MANQFFSQLSQNFIDILDDDKYYDVIIEVGQDPEVKVFRSHMVILNYRSVHFRRNLSTNKKNNEDKLTNIKLPNISPNIFQIILKYIYGGILNLDGIDPIDVINLLIAAESLKLQEIVNYLQSYFIENETNWVKEHFNLVYNKIFQHNSFIELQKFCTDIISKNPEKLSKSLDYNSISEKSLISLIKRNDLKVEEIDVWDHVLKWGLAQNPSLLPDPEEWSDDDFKLMEKSLQNCLPFVRFFYLSSKEFLNKVFPYQKLLDPQLYKDLMNYHLDGDNKIISTIQSARGSIIDSKLITSKTAAYIASWIDKKENQHPIYRFRPYSSLDNPYEFKLLLRGSRDGFSSESFHKLCDNKAKTITIAKVKGTSEILGGYNPLIWESKDNFEYSESNESFIFSFTFMNLNDVILSRVINHHRAFSSNVEYCICFGDDFYIGAGAIGYCDKLNYEKGLRPEKGFFDLEEYEVFQIIKNV</sequence>
<dbReference type="PROSITE" id="PS51886">
    <property type="entry name" value="TLDC"/>
    <property type="match status" value="1"/>
</dbReference>
<dbReference type="Pfam" id="PF07707">
    <property type="entry name" value="BACK"/>
    <property type="match status" value="1"/>
</dbReference>
<proteinExistence type="predicted"/>
<dbReference type="CDD" id="cd18186">
    <property type="entry name" value="BTB_POZ_ZBTB_KLHL-like"/>
    <property type="match status" value="1"/>
</dbReference>
<dbReference type="Gene3D" id="3.30.710.10">
    <property type="entry name" value="Potassium Channel Kv1.1, Chain A"/>
    <property type="match status" value="1"/>
</dbReference>
<dbReference type="Pfam" id="PF00651">
    <property type="entry name" value="BTB"/>
    <property type="match status" value="1"/>
</dbReference>
<dbReference type="InterPro" id="IPR006571">
    <property type="entry name" value="TLDc_dom"/>
</dbReference>
<keyword evidence="4" id="KW-1185">Reference proteome</keyword>
<protein>
    <recommendedName>
        <fullName evidence="5">Serine-enriched protein</fullName>
    </recommendedName>
</protein>
<dbReference type="SMART" id="SM00225">
    <property type="entry name" value="BTB"/>
    <property type="match status" value="1"/>
</dbReference>
<dbReference type="GO" id="GO:0005737">
    <property type="term" value="C:cytoplasm"/>
    <property type="evidence" value="ECO:0007669"/>
    <property type="project" value="TreeGrafter"/>
</dbReference>
<dbReference type="SMR" id="A0A015IL08"/>
<dbReference type="PANTHER" id="PTHR46306:SF1">
    <property type="entry name" value="BTB_POZ DOMAIN-CONTAINING PROTEIN 9"/>
    <property type="match status" value="1"/>
</dbReference>
<dbReference type="SUPFAM" id="SSF54695">
    <property type="entry name" value="POZ domain"/>
    <property type="match status" value="1"/>
</dbReference>
<dbReference type="InterPro" id="IPR000210">
    <property type="entry name" value="BTB/POZ_dom"/>
</dbReference>
<dbReference type="InterPro" id="IPR052407">
    <property type="entry name" value="BTB_POZ_domain_cont_9"/>
</dbReference>
<dbReference type="PANTHER" id="PTHR46306">
    <property type="entry name" value="BTB/POZ DOMAIN-CONTAINING PROTEIN 9"/>
    <property type="match status" value="1"/>
</dbReference>
<dbReference type="EMBL" id="JEMT01027213">
    <property type="protein sequence ID" value="EXX57862.1"/>
    <property type="molecule type" value="Genomic_DNA"/>
</dbReference>
<accession>A0A015IL08</accession>
<name>A0A015IL08_RHIIW</name>
<evidence type="ECO:0008006" key="5">
    <source>
        <dbReference type="Google" id="ProtNLM"/>
    </source>
</evidence>
<dbReference type="Pfam" id="PF07534">
    <property type="entry name" value="TLD"/>
    <property type="match status" value="1"/>
</dbReference>
<evidence type="ECO:0000313" key="3">
    <source>
        <dbReference type="EMBL" id="EXX57862.1"/>
    </source>
</evidence>
<reference evidence="3 4" key="1">
    <citation type="submission" date="2014-02" db="EMBL/GenBank/DDBJ databases">
        <title>Single nucleus genome sequencing reveals high similarity among nuclei of an endomycorrhizal fungus.</title>
        <authorList>
            <person name="Lin K."/>
            <person name="Geurts R."/>
            <person name="Zhang Z."/>
            <person name="Limpens E."/>
            <person name="Saunders D.G."/>
            <person name="Mu D."/>
            <person name="Pang E."/>
            <person name="Cao H."/>
            <person name="Cha H."/>
            <person name="Lin T."/>
            <person name="Zhou Q."/>
            <person name="Shang Y."/>
            <person name="Li Y."/>
            <person name="Ivanov S."/>
            <person name="Sharma T."/>
            <person name="Velzen R.V."/>
            <person name="Ruijter N.D."/>
            <person name="Aanen D.K."/>
            <person name="Win J."/>
            <person name="Kamoun S."/>
            <person name="Bisseling T."/>
            <person name="Huang S."/>
        </authorList>
    </citation>
    <scope>NUCLEOTIDE SEQUENCE [LARGE SCALE GENOMIC DNA]</scope>
    <source>
        <strain evidence="4">DAOM197198w</strain>
    </source>
</reference>
<dbReference type="HOGENOM" id="CLU_021542_0_2_1"/>
<evidence type="ECO:0000259" key="2">
    <source>
        <dbReference type="PROSITE" id="PS51886"/>
    </source>
</evidence>
<organism evidence="3 4">
    <name type="scientific">Rhizophagus irregularis (strain DAOM 197198w)</name>
    <name type="common">Glomus intraradices</name>
    <dbReference type="NCBI Taxonomy" id="1432141"/>
    <lineage>
        <taxon>Eukaryota</taxon>
        <taxon>Fungi</taxon>
        <taxon>Fungi incertae sedis</taxon>
        <taxon>Mucoromycota</taxon>
        <taxon>Glomeromycotina</taxon>
        <taxon>Glomeromycetes</taxon>
        <taxon>Glomerales</taxon>
        <taxon>Glomeraceae</taxon>
        <taxon>Rhizophagus</taxon>
    </lineage>
</organism>
<dbReference type="InterPro" id="IPR011705">
    <property type="entry name" value="BACK"/>
</dbReference>